<proteinExistence type="predicted"/>
<comment type="caution">
    <text evidence="2">The sequence shown here is derived from an EMBL/GenBank/DDBJ whole genome shotgun (WGS) entry which is preliminary data.</text>
</comment>
<dbReference type="Proteomes" id="UP000719267">
    <property type="component" value="Unassembled WGS sequence"/>
</dbReference>
<keyword evidence="1" id="KW-0472">Membrane</keyword>
<protein>
    <submittedName>
        <fullName evidence="2">Uncharacterized protein</fullName>
    </submittedName>
</protein>
<keyword evidence="1" id="KW-1133">Transmembrane helix</keyword>
<gene>
    <name evidence="2" type="ORF">KW502_07585</name>
</gene>
<keyword evidence="1" id="KW-0812">Transmembrane</keyword>
<feature type="transmembrane region" description="Helical" evidence="1">
    <location>
        <begin position="6"/>
        <end position="25"/>
    </location>
</feature>
<dbReference type="EMBL" id="JAHWDF010000006">
    <property type="protein sequence ID" value="MBW2961658.1"/>
    <property type="molecule type" value="Genomic_DNA"/>
</dbReference>
<organism evidence="2 3">
    <name type="scientific">Mesonia aestuariivivens</name>
    <dbReference type="NCBI Taxonomy" id="2796128"/>
    <lineage>
        <taxon>Bacteria</taxon>
        <taxon>Pseudomonadati</taxon>
        <taxon>Bacteroidota</taxon>
        <taxon>Flavobacteriia</taxon>
        <taxon>Flavobacteriales</taxon>
        <taxon>Flavobacteriaceae</taxon>
        <taxon>Mesonia</taxon>
    </lineage>
</organism>
<accession>A0ABS6W1C2</accession>
<reference evidence="2 3" key="1">
    <citation type="submission" date="2021-07" db="EMBL/GenBank/DDBJ databases">
        <title>Mesonia aestuariivivens sp. nov., isolated from a tidal flat.</title>
        <authorList>
            <person name="Kim Y.-O."/>
            <person name="Yoon J.-H."/>
        </authorList>
    </citation>
    <scope>NUCLEOTIDE SEQUENCE [LARGE SCALE GENOMIC DNA]</scope>
    <source>
        <strain evidence="2 3">JHPTF-M18</strain>
    </source>
</reference>
<evidence type="ECO:0000313" key="3">
    <source>
        <dbReference type="Proteomes" id="UP000719267"/>
    </source>
</evidence>
<name>A0ABS6W1C2_9FLAO</name>
<dbReference type="RefSeq" id="WP_219039947.1">
    <property type="nucleotide sequence ID" value="NZ_JAHWDF010000006.1"/>
</dbReference>
<evidence type="ECO:0000256" key="1">
    <source>
        <dbReference type="SAM" id="Phobius"/>
    </source>
</evidence>
<keyword evidence="3" id="KW-1185">Reference proteome</keyword>
<evidence type="ECO:0000313" key="2">
    <source>
        <dbReference type="EMBL" id="MBW2961658.1"/>
    </source>
</evidence>
<sequence length="149" mass="17039">MDTSSIIIGVFFLVLFMAPLIFIILKQKKFQHKYQQKLKEVAKTNSLNLTSTEINYWSFLGFDQVKKVLLLGDTYHPEHIEQLSLSEIHHSQLIAPGKKTSEIKEIKVKLSGHFGVKEIVFYKDEDNISADAAVYLNTAKKWLGTIQKA</sequence>